<dbReference type="EMBL" id="JBDNCH010000002">
    <property type="protein sequence ID" value="MEN9062867.1"/>
    <property type="molecule type" value="Genomic_DNA"/>
</dbReference>
<accession>A0AAW9SSU5</accession>
<dbReference type="Proteomes" id="UP001428774">
    <property type="component" value="Unassembled WGS sequence"/>
</dbReference>
<comment type="caution">
    <text evidence="1">The sequence shown here is derived from an EMBL/GenBank/DDBJ whole genome shotgun (WGS) entry which is preliminary data.</text>
</comment>
<evidence type="ECO:0000313" key="2">
    <source>
        <dbReference type="Proteomes" id="UP001428774"/>
    </source>
</evidence>
<name>A0AAW9SSU5_9RHOB</name>
<gene>
    <name evidence="1" type="ORF">ABFB10_19655</name>
</gene>
<evidence type="ECO:0000313" key="1">
    <source>
        <dbReference type="EMBL" id="MEN9062867.1"/>
    </source>
</evidence>
<organism evidence="1 2">
    <name type="scientific">Ponticoccus litoralis</name>
    <dbReference type="NCBI Taxonomy" id="422297"/>
    <lineage>
        <taxon>Bacteria</taxon>
        <taxon>Pseudomonadati</taxon>
        <taxon>Pseudomonadota</taxon>
        <taxon>Alphaproteobacteria</taxon>
        <taxon>Rhodobacterales</taxon>
        <taxon>Roseobacteraceae</taxon>
        <taxon>Ponticoccus</taxon>
    </lineage>
</organism>
<dbReference type="RefSeq" id="WP_347167792.1">
    <property type="nucleotide sequence ID" value="NZ_JBDNCH010000002.1"/>
</dbReference>
<reference evidence="1 2" key="1">
    <citation type="submission" date="2024-05" db="EMBL/GenBank/DDBJ databases">
        <title>Genome sequence of Ponticoccus litoralis KCCM 90028.</title>
        <authorList>
            <person name="Kim J.M."/>
            <person name="Lee J.K."/>
            <person name="Choi B.J."/>
            <person name="Bayburt H."/>
            <person name="Baek J.H."/>
            <person name="Jeon C.O."/>
        </authorList>
    </citation>
    <scope>NUCLEOTIDE SEQUENCE [LARGE SCALE GENOMIC DNA]</scope>
    <source>
        <strain evidence="1 2">KCCM 90028</strain>
    </source>
</reference>
<proteinExistence type="predicted"/>
<dbReference type="AlphaFoldDB" id="A0AAW9SSU5"/>
<keyword evidence="2" id="KW-1185">Reference proteome</keyword>
<sequence length="90" mass="9918">MMLPSCLHSSLLPLVLLFAGLTIAGFRSVRRAAARRRAGTARFHAVLDEIEDQMRAEAAVTVERGKRFNAATPQLGETEADRSRLLARVQ</sequence>
<protein>
    <submittedName>
        <fullName evidence="1">Uncharacterized protein</fullName>
    </submittedName>
</protein>